<evidence type="ECO:0000313" key="3">
    <source>
        <dbReference type="EMBL" id="JAR93158.1"/>
    </source>
</evidence>
<name>A0A147BQW2_IXORI</name>
<protein>
    <submittedName>
        <fullName evidence="3">Putative secreted protein</fullName>
    </submittedName>
</protein>
<sequence length="207" mass="23265">MAFLVTFLTLLCFNLVLTEDLPKSEHCDVPDKAQLEDKLDKLIRNLPHEHVANQTKLEILPRAIFLDEGTLYGLDLLQQDRPYKTFCRGKDTVTVFSVRSRFTMRMQIPWRLCSGHNGTITSHAHFVRFEGELVTTKTDSGTEYRIKNVIPVVLEGLYIGMSGGGDILYAIAGALGFILSGLVRVLWLQGITPVVEDAFQQALNELN</sequence>
<proteinExistence type="predicted"/>
<dbReference type="AlphaFoldDB" id="A0A147BQW2"/>
<reference evidence="3" key="1">
    <citation type="journal article" date="2018" name="PLoS Negl. Trop. Dis.">
        <title>Sialome diversity of ticks revealed by RNAseq of single tick salivary glands.</title>
        <authorList>
            <person name="Perner J."/>
            <person name="Kropackova S."/>
            <person name="Kopacek P."/>
            <person name="Ribeiro J.M."/>
        </authorList>
    </citation>
    <scope>NUCLEOTIDE SEQUENCE</scope>
    <source>
        <strain evidence="3">Siblings of single egg batch collected in Ceske Budejovice</strain>
        <tissue evidence="3">Salivary glands</tissue>
    </source>
</reference>
<evidence type="ECO:0000256" key="1">
    <source>
        <dbReference type="SAM" id="Phobius"/>
    </source>
</evidence>
<keyword evidence="1" id="KW-0472">Membrane</keyword>
<keyword evidence="1" id="KW-1133">Transmembrane helix</keyword>
<dbReference type="EMBL" id="GEGO01002246">
    <property type="protein sequence ID" value="JAR93158.1"/>
    <property type="molecule type" value="Transcribed_RNA"/>
</dbReference>
<feature type="transmembrane region" description="Helical" evidence="1">
    <location>
        <begin position="167"/>
        <end position="187"/>
    </location>
</feature>
<keyword evidence="1" id="KW-0812">Transmembrane</keyword>
<evidence type="ECO:0000256" key="2">
    <source>
        <dbReference type="SAM" id="SignalP"/>
    </source>
</evidence>
<accession>A0A147BQW2</accession>
<feature type="signal peptide" evidence="2">
    <location>
        <begin position="1"/>
        <end position="18"/>
    </location>
</feature>
<keyword evidence="2" id="KW-0732">Signal</keyword>
<organism evidence="3">
    <name type="scientific">Ixodes ricinus</name>
    <name type="common">Common tick</name>
    <name type="synonym">Acarus ricinus</name>
    <dbReference type="NCBI Taxonomy" id="34613"/>
    <lineage>
        <taxon>Eukaryota</taxon>
        <taxon>Metazoa</taxon>
        <taxon>Ecdysozoa</taxon>
        <taxon>Arthropoda</taxon>
        <taxon>Chelicerata</taxon>
        <taxon>Arachnida</taxon>
        <taxon>Acari</taxon>
        <taxon>Parasitiformes</taxon>
        <taxon>Ixodida</taxon>
        <taxon>Ixodoidea</taxon>
        <taxon>Ixodidae</taxon>
        <taxon>Ixodinae</taxon>
        <taxon>Ixodes</taxon>
    </lineage>
</organism>
<feature type="chain" id="PRO_5007542736" evidence="2">
    <location>
        <begin position="19"/>
        <end position="207"/>
    </location>
</feature>